<feature type="domain" description="CusB-like beta-barrel" evidence="4">
    <location>
        <begin position="231"/>
        <end position="305"/>
    </location>
</feature>
<keyword evidence="3" id="KW-0732">Signal</keyword>
<dbReference type="InterPro" id="IPR006143">
    <property type="entry name" value="RND_pump_MFP"/>
</dbReference>
<dbReference type="Pfam" id="PF25975">
    <property type="entry name" value="CzcB_C"/>
    <property type="match status" value="1"/>
</dbReference>
<evidence type="ECO:0000259" key="4">
    <source>
        <dbReference type="Pfam" id="PF25954"/>
    </source>
</evidence>
<dbReference type="Gene3D" id="2.40.420.20">
    <property type="match status" value="1"/>
</dbReference>
<name>A0A023D6M0_ACIMT</name>
<comment type="caution">
    <text evidence="6">The sequence shown here is derived from an EMBL/GenBank/DDBJ whole genome shotgun (WGS) entry which is preliminary data.</text>
</comment>
<evidence type="ECO:0000313" key="6">
    <source>
        <dbReference type="EMBL" id="GAJ29807.1"/>
    </source>
</evidence>
<reference evidence="6 7" key="2">
    <citation type="journal article" date="2014" name="FEMS Microbiol. Lett.">
        <title>Draft genomic DNA sequence of the facultatively methylotrophic bacterium Acidomonas methanolica type strain MB58.</title>
        <authorList>
            <person name="Higashiura N."/>
            <person name="Hadano H."/>
            <person name="Hirakawa H."/>
            <person name="Matsutani M."/>
            <person name="Takabe S."/>
            <person name="Matsushita K."/>
            <person name="Azuma Y."/>
        </authorList>
    </citation>
    <scope>NUCLEOTIDE SEQUENCE [LARGE SCALE GENOMIC DNA]</scope>
    <source>
        <strain evidence="6 7">MB58</strain>
    </source>
</reference>
<evidence type="ECO:0000256" key="1">
    <source>
        <dbReference type="ARBA" id="ARBA00009477"/>
    </source>
</evidence>
<dbReference type="Gene3D" id="1.10.287.470">
    <property type="entry name" value="Helix hairpin bin"/>
    <property type="match status" value="1"/>
</dbReference>
<dbReference type="Proteomes" id="UP000019760">
    <property type="component" value="Unassembled WGS sequence"/>
</dbReference>
<dbReference type="Gene3D" id="2.40.50.100">
    <property type="match status" value="1"/>
</dbReference>
<dbReference type="GO" id="GO:0030313">
    <property type="term" value="C:cell envelope"/>
    <property type="evidence" value="ECO:0007669"/>
    <property type="project" value="TreeGrafter"/>
</dbReference>
<dbReference type="InterPro" id="IPR058792">
    <property type="entry name" value="Beta-barrel_RND_2"/>
</dbReference>
<dbReference type="GO" id="GO:0022857">
    <property type="term" value="F:transmembrane transporter activity"/>
    <property type="evidence" value="ECO:0007669"/>
    <property type="project" value="InterPro"/>
</dbReference>
<evidence type="ECO:0000256" key="3">
    <source>
        <dbReference type="SAM" id="SignalP"/>
    </source>
</evidence>
<dbReference type="SUPFAM" id="SSF111369">
    <property type="entry name" value="HlyD-like secretion proteins"/>
    <property type="match status" value="1"/>
</dbReference>
<organism evidence="6 7">
    <name type="scientific">Acidomonas methanolica NBRC 104435</name>
    <dbReference type="NCBI Taxonomy" id="1231351"/>
    <lineage>
        <taxon>Bacteria</taxon>
        <taxon>Pseudomonadati</taxon>
        <taxon>Pseudomonadota</taxon>
        <taxon>Alphaproteobacteria</taxon>
        <taxon>Acetobacterales</taxon>
        <taxon>Acetobacteraceae</taxon>
        <taxon>Acidomonas</taxon>
    </lineage>
</organism>
<dbReference type="InterPro" id="IPR051909">
    <property type="entry name" value="MFP_Cation_Efflux"/>
</dbReference>
<feature type="chain" id="PRO_5030001422" evidence="3">
    <location>
        <begin position="23"/>
        <end position="387"/>
    </location>
</feature>
<sequence length="387" mass="41190">MRSTCILVVAALFVALPHLALAEETEGWQQTVTMDAEARQAEGLETVKVKKGSVRPRIQAMASVTENIARSVSIRPAGDGKVRAVYVLPGQQVTVGQTLVSYIDHSLHVVDLQLAQAKASLASAQANLADTALAYRRGKSLAGATVSAGEVSRRLAVMHEAQNAVHFQDAAVKTLTHRLEEEFTSPTERIVDFENSVLIAPVDGMVEQVGTAVDNDISPTDVVIRITSLETVWVVANVRPEDASDISIGTEMTFMPVGADPAQAAMAKVQTIEGTADPETGLVKVVATFSDPRRRFRPGTQLNAWLPAQEQASGLIVPSAAPQNVDGHMVVYRQTGADTFQPVPVRVLLEGPEQSVVSGDLKPDDTIVAKGSFTLKAMALLSGLDGD</sequence>
<dbReference type="OrthoDB" id="9806939at2"/>
<feature type="domain" description="CzcB-like C-terminal circularly permuted SH3-like" evidence="5">
    <location>
        <begin position="316"/>
        <end position="376"/>
    </location>
</feature>
<gene>
    <name evidence="6" type="ORF">Amme_081_009</name>
</gene>
<dbReference type="PANTHER" id="PTHR30097">
    <property type="entry name" value="CATION EFFLUX SYSTEM PROTEIN CUSB"/>
    <property type="match status" value="1"/>
</dbReference>
<dbReference type="EMBL" id="BAND01000081">
    <property type="protein sequence ID" value="GAJ29807.1"/>
    <property type="molecule type" value="Genomic_DNA"/>
</dbReference>
<dbReference type="PANTHER" id="PTHR30097:SF4">
    <property type="entry name" value="SLR6042 PROTEIN"/>
    <property type="match status" value="1"/>
</dbReference>
<feature type="signal peptide" evidence="3">
    <location>
        <begin position="1"/>
        <end position="22"/>
    </location>
</feature>
<dbReference type="AlphaFoldDB" id="A0A023D6M0"/>
<evidence type="ECO:0000259" key="5">
    <source>
        <dbReference type="Pfam" id="PF25975"/>
    </source>
</evidence>
<comment type="similarity">
    <text evidence="1">Belongs to the membrane fusion protein (MFP) (TC 8.A.1) family.</text>
</comment>
<evidence type="ECO:0000313" key="7">
    <source>
        <dbReference type="Proteomes" id="UP000019760"/>
    </source>
</evidence>
<dbReference type="GO" id="GO:0060003">
    <property type="term" value="P:copper ion export"/>
    <property type="evidence" value="ECO:0007669"/>
    <property type="project" value="TreeGrafter"/>
</dbReference>
<dbReference type="NCBIfam" id="TIGR01730">
    <property type="entry name" value="RND_mfp"/>
    <property type="match status" value="1"/>
</dbReference>
<accession>A0A023D6M0</accession>
<keyword evidence="7" id="KW-1185">Reference proteome</keyword>
<reference evidence="7" key="1">
    <citation type="journal article" date="2014" name="FEMS Microbiol. Lett.">
        <title>Draft Genomic DNA Sequence of the Facultatively Methylotrophic Bacterium Acidomonas methanolica type strain MB58.</title>
        <authorList>
            <person name="Higashiura N."/>
            <person name="Hadano H."/>
            <person name="Hirakawa H."/>
            <person name="Matsutani M."/>
            <person name="Takabe S."/>
            <person name="Matsushita K."/>
            <person name="Azuma Y."/>
        </authorList>
    </citation>
    <scope>NUCLEOTIDE SEQUENCE [LARGE SCALE GENOMIC DNA]</scope>
    <source>
        <strain evidence="7">MB58</strain>
    </source>
</reference>
<dbReference type="Gene3D" id="2.40.30.170">
    <property type="match status" value="1"/>
</dbReference>
<dbReference type="InterPro" id="IPR058649">
    <property type="entry name" value="CzcB_C"/>
</dbReference>
<dbReference type="Pfam" id="PF25954">
    <property type="entry name" value="Beta-barrel_RND_2"/>
    <property type="match status" value="1"/>
</dbReference>
<keyword evidence="2" id="KW-0813">Transport</keyword>
<protein>
    <submittedName>
        <fullName evidence="6">Heavy metal/cation efflux pump CzcB/HlyD</fullName>
    </submittedName>
</protein>
<dbReference type="GO" id="GO:0015679">
    <property type="term" value="P:plasma membrane copper ion transport"/>
    <property type="evidence" value="ECO:0007669"/>
    <property type="project" value="TreeGrafter"/>
</dbReference>
<evidence type="ECO:0000256" key="2">
    <source>
        <dbReference type="ARBA" id="ARBA00022448"/>
    </source>
</evidence>
<proteinExistence type="inferred from homology"/>
<dbReference type="GO" id="GO:0016020">
    <property type="term" value="C:membrane"/>
    <property type="evidence" value="ECO:0007669"/>
    <property type="project" value="InterPro"/>
</dbReference>